<dbReference type="EMBL" id="NCKU01002848">
    <property type="protein sequence ID" value="RWS08676.1"/>
    <property type="molecule type" value="Genomic_DNA"/>
</dbReference>
<accession>A0A443R088</accession>
<proteinExistence type="predicted"/>
<evidence type="ECO:0000256" key="8">
    <source>
        <dbReference type="ARBA" id="ARBA00022833"/>
    </source>
</evidence>
<dbReference type="InterPro" id="IPR044066">
    <property type="entry name" value="TRIAD_supradom"/>
</dbReference>
<dbReference type="EC" id="2.3.2.31" evidence="2"/>
<reference evidence="12 13" key="1">
    <citation type="journal article" date="2018" name="Gigascience">
        <title>Genomes of trombidid mites reveal novel predicted allergens and laterally-transferred genes associated with secondary metabolism.</title>
        <authorList>
            <person name="Dong X."/>
            <person name="Chaisiri K."/>
            <person name="Xia D."/>
            <person name="Armstrong S.D."/>
            <person name="Fang Y."/>
            <person name="Donnelly M.J."/>
            <person name="Kadowaki T."/>
            <person name="McGarry J.W."/>
            <person name="Darby A.C."/>
            <person name="Makepeace B.L."/>
        </authorList>
    </citation>
    <scope>NUCLEOTIDE SEQUENCE [LARGE SCALE GENOMIC DNA]</scope>
    <source>
        <strain evidence="12">UoL-WK</strain>
    </source>
</reference>
<protein>
    <recommendedName>
        <fullName evidence="2">RBR-type E3 ubiquitin transferase</fullName>
        <ecNumber evidence="2">2.3.2.31</ecNumber>
    </recommendedName>
</protein>
<evidence type="ECO:0000256" key="1">
    <source>
        <dbReference type="ARBA" id="ARBA00001798"/>
    </source>
</evidence>
<dbReference type="Proteomes" id="UP000285301">
    <property type="component" value="Unassembled WGS sequence"/>
</dbReference>
<evidence type="ECO:0000256" key="2">
    <source>
        <dbReference type="ARBA" id="ARBA00012251"/>
    </source>
</evidence>
<dbReference type="InterPro" id="IPR002867">
    <property type="entry name" value="IBR_dom"/>
</dbReference>
<evidence type="ECO:0000259" key="10">
    <source>
        <dbReference type="PROSITE" id="PS50089"/>
    </source>
</evidence>
<dbReference type="InterPro" id="IPR013083">
    <property type="entry name" value="Znf_RING/FYVE/PHD"/>
</dbReference>
<dbReference type="InterPro" id="IPR031127">
    <property type="entry name" value="E3_UB_ligase_RBR"/>
</dbReference>
<evidence type="ECO:0000256" key="9">
    <source>
        <dbReference type="PROSITE-ProRule" id="PRU00175"/>
    </source>
</evidence>
<dbReference type="OrthoDB" id="69641at2759"/>
<evidence type="ECO:0000256" key="6">
    <source>
        <dbReference type="ARBA" id="ARBA00022771"/>
    </source>
</evidence>
<evidence type="ECO:0000313" key="13">
    <source>
        <dbReference type="Proteomes" id="UP000285301"/>
    </source>
</evidence>
<evidence type="ECO:0000313" key="12">
    <source>
        <dbReference type="EMBL" id="RWS08676.1"/>
    </source>
</evidence>
<dbReference type="PROSITE" id="PS50089">
    <property type="entry name" value="ZF_RING_2"/>
    <property type="match status" value="1"/>
</dbReference>
<dbReference type="Gene3D" id="3.30.40.10">
    <property type="entry name" value="Zinc/RING finger domain, C3HC4 (zinc finger)"/>
    <property type="match status" value="1"/>
</dbReference>
<dbReference type="AlphaFoldDB" id="A0A443R088"/>
<dbReference type="GO" id="GO:0008270">
    <property type="term" value="F:zinc ion binding"/>
    <property type="evidence" value="ECO:0007669"/>
    <property type="project" value="UniProtKB-KW"/>
</dbReference>
<comment type="caution">
    <text evidence="12">The sequence shown here is derived from an EMBL/GenBank/DDBJ whole genome shotgun (WGS) entry which is preliminary data.</text>
</comment>
<gene>
    <name evidence="12" type="ORF">B4U79_18155</name>
</gene>
<dbReference type="Gene3D" id="2.20.25.20">
    <property type="match status" value="1"/>
</dbReference>
<evidence type="ECO:0000256" key="5">
    <source>
        <dbReference type="ARBA" id="ARBA00022737"/>
    </source>
</evidence>
<evidence type="ECO:0000256" key="4">
    <source>
        <dbReference type="ARBA" id="ARBA00022723"/>
    </source>
</evidence>
<dbReference type="GO" id="GO:0061630">
    <property type="term" value="F:ubiquitin protein ligase activity"/>
    <property type="evidence" value="ECO:0007669"/>
    <property type="project" value="UniProtKB-EC"/>
</dbReference>
<evidence type="ECO:0000256" key="3">
    <source>
        <dbReference type="ARBA" id="ARBA00022679"/>
    </source>
</evidence>
<keyword evidence="8" id="KW-0862">Zinc</keyword>
<evidence type="ECO:0000259" key="11">
    <source>
        <dbReference type="PROSITE" id="PS51873"/>
    </source>
</evidence>
<organism evidence="12 13">
    <name type="scientific">Dinothrombium tinctorium</name>
    <dbReference type="NCBI Taxonomy" id="1965070"/>
    <lineage>
        <taxon>Eukaryota</taxon>
        <taxon>Metazoa</taxon>
        <taxon>Ecdysozoa</taxon>
        <taxon>Arthropoda</taxon>
        <taxon>Chelicerata</taxon>
        <taxon>Arachnida</taxon>
        <taxon>Acari</taxon>
        <taxon>Acariformes</taxon>
        <taxon>Trombidiformes</taxon>
        <taxon>Prostigmata</taxon>
        <taxon>Anystina</taxon>
        <taxon>Parasitengona</taxon>
        <taxon>Trombidioidea</taxon>
        <taxon>Trombidiidae</taxon>
        <taxon>Dinothrombium</taxon>
    </lineage>
</organism>
<dbReference type="SMART" id="SM00647">
    <property type="entry name" value="IBR"/>
    <property type="match status" value="2"/>
</dbReference>
<dbReference type="InterPro" id="IPR001841">
    <property type="entry name" value="Znf_RING"/>
</dbReference>
<comment type="catalytic activity">
    <reaction evidence="1">
        <text>[E2 ubiquitin-conjugating enzyme]-S-ubiquitinyl-L-cysteine + [acceptor protein]-L-lysine = [E2 ubiquitin-conjugating enzyme]-L-cysteine + [acceptor protein]-N(6)-ubiquitinyl-L-lysine.</text>
        <dbReference type="EC" id="2.3.2.31"/>
    </reaction>
</comment>
<sequence>MKGEETEENVSKTKEAKCEELKTEFDNSMEKSSFNCCVCFTCFANDDLASKSITLSCNHVICKDCIVDYIRYLFSTKEVTPIKCPEKECESEVNYNLIWHLVPAELHAEYEQLLLLKYSDENVIKCANNDCQSLVYLDFEAPTLGSCLSCGFVFCTNCGESYHGALLCDEFENKTEQLKVLDNYINGSIEVKSALEKRYSQKKLEKLVEEHLSNLCIKNKCKPCPTCKKNGGCNKMYCTECKFFFCWKCRTILAEKDPYAHFRGTDCALFTEEEFIQSLIEI</sequence>
<keyword evidence="3" id="KW-0808">Transferase</keyword>
<keyword evidence="4" id="KW-0479">Metal-binding</keyword>
<dbReference type="GO" id="GO:0016567">
    <property type="term" value="P:protein ubiquitination"/>
    <property type="evidence" value="ECO:0007669"/>
    <property type="project" value="InterPro"/>
</dbReference>
<keyword evidence="5" id="KW-0677">Repeat</keyword>
<keyword evidence="6 9" id="KW-0863">Zinc-finger</keyword>
<dbReference type="SUPFAM" id="SSF57850">
    <property type="entry name" value="RING/U-box"/>
    <property type="match status" value="3"/>
</dbReference>
<dbReference type="Pfam" id="PF01485">
    <property type="entry name" value="IBR"/>
    <property type="match status" value="1"/>
</dbReference>
<dbReference type="PANTHER" id="PTHR11685">
    <property type="entry name" value="RBR FAMILY RING FINGER AND IBR DOMAIN-CONTAINING"/>
    <property type="match status" value="1"/>
</dbReference>
<dbReference type="PROSITE" id="PS00518">
    <property type="entry name" value="ZF_RING_1"/>
    <property type="match status" value="1"/>
</dbReference>
<evidence type="ECO:0000256" key="7">
    <source>
        <dbReference type="ARBA" id="ARBA00022786"/>
    </source>
</evidence>
<feature type="domain" description="RING-type" evidence="10">
    <location>
        <begin position="36"/>
        <end position="85"/>
    </location>
</feature>
<name>A0A443R088_9ACAR</name>
<keyword evidence="13" id="KW-1185">Reference proteome</keyword>
<dbReference type="CDD" id="cd20341">
    <property type="entry name" value="BRcat_RBR_RNF14"/>
    <property type="match status" value="1"/>
</dbReference>
<feature type="domain" description="RING-type" evidence="11">
    <location>
        <begin position="32"/>
        <end position="271"/>
    </location>
</feature>
<dbReference type="InterPro" id="IPR017907">
    <property type="entry name" value="Znf_RING_CS"/>
</dbReference>
<dbReference type="PROSITE" id="PS51873">
    <property type="entry name" value="TRIAD"/>
    <property type="match status" value="1"/>
</dbReference>
<dbReference type="Gene3D" id="1.20.120.1750">
    <property type="match status" value="1"/>
</dbReference>
<keyword evidence="7" id="KW-0833">Ubl conjugation pathway</keyword>